<name>A0A0G1PCE2_9BACT</name>
<dbReference type="SUPFAM" id="SSF52980">
    <property type="entry name" value="Restriction endonuclease-like"/>
    <property type="match status" value="1"/>
</dbReference>
<dbReference type="InterPro" id="IPR011335">
    <property type="entry name" value="Restrct_endonuc-II-like"/>
</dbReference>
<gene>
    <name evidence="2" type="ORF">UX05_C0004G0077</name>
</gene>
<reference evidence="2 3" key="1">
    <citation type="journal article" date="2015" name="Nature">
        <title>rRNA introns, odd ribosomes, and small enigmatic genomes across a large radiation of phyla.</title>
        <authorList>
            <person name="Brown C.T."/>
            <person name="Hug L.A."/>
            <person name="Thomas B.C."/>
            <person name="Sharon I."/>
            <person name="Castelle C.J."/>
            <person name="Singh A."/>
            <person name="Wilkins M.J."/>
            <person name="Williams K.H."/>
            <person name="Banfield J.F."/>
        </authorList>
    </citation>
    <scope>NUCLEOTIDE SEQUENCE [LARGE SCALE GENOMIC DNA]</scope>
</reference>
<dbReference type="Gene3D" id="3.40.960.10">
    <property type="entry name" value="VSR Endonuclease"/>
    <property type="match status" value="1"/>
</dbReference>
<dbReference type="PANTHER" id="PTHR38590:SF1">
    <property type="entry name" value="BLL0828 PROTEIN"/>
    <property type="match status" value="1"/>
</dbReference>
<dbReference type="InterPro" id="IPR007569">
    <property type="entry name" value="DUF559"/>
</dbReference>
<organism evidence="2 3">
    <name type="scientific">Candidatus Amesbacteria bacterium GW2011_GWC2_45_19</name>
    <dbReference type="NCBI Taxonomy" id="1618366"/>
    <lineage>
        <taxon>Bacteria</taxon>
        <taxon>Candidatus Amesiibacteriota</taxon>
    </lineage>
</organism>
<proteinExistence type="predicted"/>
<dbReference type="CDD" id="cd01038">
    <property type="entry name" value="Endonuclease_DUF559"/>
    <property type="match status" value="1"/>
</dbReference>
<accession>A0A0G1PCE2</accession>
<evidence type="ECO:0000259" key="1">
    <source>
        <dbReference type="Pfam" id="PF04480"/>
    </source>
</evidence>
<comment type="caution">
    <text evidence="2">The sequence shown here is derived from an EMBL/GenBank/DDBJ whole genome shotgun (WGS) entry which is preliminary data.</text>
</comment>
<dbReference type="Pfam" id="PF04480">
    <property type="entry name" value="DUF559"/>
    <property type="match status" value="1"/>
</dbReference>
<dbReference type="EMBL" id="LCKS01000004">
    <property type="protein sequence ID" value="KKU03068.1"/>
    <property type="molecule type" value="Genomic_DNA"/>
</dbReference>
<dbReference type="PANTHER" id="PTHR38590">
    <property type="entry name" value="BLL0828 PROTEIN"/>
    <property type="match status" value="1"/>
</dbReference>
<dbReference type="Proteomes" id="UP000034264">
    <property type="component" value="Unassembled WGS sequence"/>
</dbReference>
<evidence type="ECO:0000313" key="3">
    <source>
        <dbReference type="Proteomes" id="UP000034264"/>
    </source>
</evidence>
<sequence>MRKEFIFNTPKLKQKRRRSRNYGTREERLLWSKLKNSRLGFKFRRQHSVTFYILDFYCPEKKLAIELDGEQHKQNYKYDSYRTRYLGAFNIKVIRFWNWEVQSNLDKVVDQIRKELTPS</sequence>
<feature type="domain" description="DUF559" evidence="1">
    <location>
        <begin position="12"/>
        <end position="116"/>
    </location>
</feature>
<evidence type="ECO:0000313" key="2">
    <source>
        <dbReference type="EMBL" id="KKU03068.1"/>
    </source>
</evidence>
<dbReference type="AlphaFoldDB" id="A0A0G1PCE2"/>
<dbReference type="InterPro" id="IPR047216">
    <property type="entry name" value="Endonuclease_DUF559_bact"/>
</dbReference>
<protein>
    <recommendedName>
        <fullName evidence="1">DUF559 domain-containing protein</fullName>
    </recommendedName>
</protein>